<evidence type="ECO:0000256" key="1">
    <source>
        <dbReference type="SAM" id="MobiDB-lite"/>
    </source>
</evidence>
<name>K0RMZ4_THAOC</name>
<protein>
    <recommendedName>
        <fullName evidence="2">J domain-containing protein</fullName>
    </recommendedName>
</protein>
<gene>
    <name evidence="3" type="ORF">THAOC_25184</name>
</gene>
<dbReference type="AlphaFoldDB" id="K0RMZ4"/>
<dbReference type="SMART" id="SM00271">
    <property type="entry name" value="DnaJ"/>
    <property type="match status" value="1"/>
</dbReference>
<dbReference type="Proteomes" id="UP000266841">
    <property type="component" value="Unassembled WGS sequence"/>
</dbReference>
<accession>K0RMZ4</accession>
<feature type="compositionally biased region" description="Low complexity" evidence="1">
    <location>
        <begin position="698"/>
        <end position="707"/>
    </location>
</feature>
<evidence type="ECO:0000259" key="2">
    <source>
        <dbReference type="PROSITE" id="PS50076"/>
    </source>
</evidence>
<feature type="region of interest" description="Disordered" evidence="1">
    <location>
        <begin position="89"/>
        <end position="121"/>
    </location>
</feature>
<dbReference type="InterPro" id="IPR001623">
    <property type="entry name" value="DnaJ_domain"/>
</dbReference>
<feature type="compositionally biased region" description="Basic and acidic residues" evidence="1">
    <location>
        <begin position="733"/>
        <end position="746"/>
    </location>
</feature>
<dbReference type="InterPro" id="IPR036869">
    <property type="entry name" value="J_dom_sf"/>
</dbReference>
<sequence length="815" mass="90814">MVPVTLPSVRHVKFNLGLFPRLAGMLLPTSATAHKVYCLPSGVVNFSEEISIVILGGITVLSQPQGEDEVVPGEEHTEESEVINTEPLVGALGGEGGRRGEDGRHESSGNGGDGLHRLGLRDSREGGLGNIGCRSETPPKHRDVYNDGQYPGPRAQPERPLCQPWIGESTAGQAPAAIVPARQFWRPESRAIVPQNPPDCDGTKADAVANRERRAKTVFIILDYSCVVDCSSTNSGEAKNAVSEAEGDVWRKSPVTSVTVTGGPGGRTKYVLDDAKNCRPQTAADTDKRGERVQSTPDTSRLRLDTLGTLGTASTLVFAATRRVSKVPTRRPAVQRHGGRGPQEVRQVESGRGDRLTLIARQYQDNSEFLDKRTNTLATPEPFRSAYPQTPNGVLHLPGVAAYAGFSFRRSLIDPIHNTTPLFLQGSIVPFGQWMLEPIQHDGELLHVEVDPWNATKERAFNVVYEELQDLRVATEVTVETERLSSRRIYMPTYVIDYTLLGISYRAFISACDGSIGVSGTSHTTTFSKGSAGDQVIGGARSFLSDMVSRNPTNGLARMLRTVGFRVNLALPLTSWFARVGAKVLVLLATRLHIVALAGGILMGYRKLVRPFVSDREAGAEWERQRVHEAQSPDSYHEDSFRDTGIAKRYFEKHQRRILRALREEEGRGAETDGQEWYSQWEQWAREQFEQAQRHAYQEQQEFYRQQQHGRGESRGDHNEGTRHRQQQRRSRRSMDQEQAKKKEYDWDFDPSDPYSVLGIKRGATKDEVSKAFRREMLKHHPDVQAGASEEEKDRATERSKLVSDAYRKIKSSLK</sequence>
<feature type="compositionally biased region" description="Basic residues" evidence="1">
    <location>
        <begin position="327"/>
        <end position="339"/>
    </location>
</feature>
<keyword evidence="4" id="KW-1185">Reference proteome</keyword>
<reference evidence="3 4" key="1">
    <citation type="journal article" date="2012" name="Genome Biol.">
        <title>Genome and low-iron response of an oceanic diatom adapted to chronic iron limitation.</title>
        <authorList>
            <person name="Lommer M."/>
            <person name="Specht M."/>
            <person name="Roy A.S."/>
            <person name="Kraemer L."/>
            <person name="Andreson R."/>
            <person name="Gutowska M.A."/>
            <person name="Wolf J."/>
            <person name="Bergner S.V."/>
            <person name="Schilhabel M.B."/>
            <person name="Klostermeier U.C."/>
            <person name="Beiko R.G."/>
            <person name="Rosenstiel P."/>
            <person name="Hippler M."/>
            <person name="Laroche J."/>
        </authorList>
    </citation>
    <scope>NUCLEOTIDE SEQUENCE [LARGE SCALE GENOMIC DNA]</scope>
    <source>
        <strain evidence="3 4">CCMP1005</strain>
    </source>
</reference>
<feature type="region of interest" description="Disordered" evidence="1">
    <location>
        <begin position="280"/>
        <end position="299"/>
    </location>
</feature>
<feature type="compositionally biased region" description="Basic and acidic residues" evidence="1">
    <location>
        <begin position="764"/>
        <end position="783"/>
    </location>
</feature>
<dbReference type="PRINTS" id="PR00625">
    <property type="entry name" value="JDOMAIN"/>
</dbReference>
<feature type="region of interest" description="Disordered" evidence="1">
    <location>
        <begin position="327"/>
        <end position="352"/>
    </location>
</feature>
<dbReference type="Pfam" id="PF00226">
    <property type="entry name" value="DnaJ"/>
    <property type="match status" value="1"/>
</dbReference>
<dbReference type="CDD" id="cd06257">
    <property type="entry name" value="DnaJ"/>
    <property type="match status" value="1"/>
</dbReference>
<organism evidence="3 4">
    <name type="scientific">Thalassiosira oceanica</name>
    <name type="common">Marine diatom</name>
    <dbReference type="NCBI Taxonomy" id="159749"/>
    <lineage>
        <taxon>Eukaryota</taxon>
        <taxon>Sar</taxon>
        <taxon>Stramenopiles</taxon>
        <taxon>Ochrophyta</taxon>
        <taxon>Bacillariophyta</taxon>
        <taxon>Coscinodiscophyceae</taxon>
        <taxon>Thalassiosirophycidae</taxon>
        <taxon>Thalassiosirales</taxon>
        <taxon>Thalassiosiraceae</taxon>
        <taxon>Thalassiosira</taxon>
    </lineage>
</organism>
<dbReference type="eggNOG" id="KOG0714">
    <property type="taxonomic scope" value="Eukaryota"/>
</dbReference>
<dbReference type="Gene3D" id="1.10.287.110">
    <property type="entry name" value="DnaJ domain"/>
    <property type="match status" value="1"/>
</dbReference>
<feature type="compositionally biased region" description="Basic and acidic residues" evidence="1">
    <location>
        <begin position="96"/>
        <end position="107"/>
    </location>
</feature>
<proteinExistence type="predicted"/>
<dbReference type="SUPFAM" id="SSF46565">
    <property type="entry name" value="Chaperone J-domain"/>
    <property type="match status" value="1"/>
</dbReference>
<evidence type="ECO:0000313" key="4">
    <source>
        <dbReference type="Proteomes" id="UP000266841"/>
    </source>
</evidence>
<evidence type="ECO:0000313" key="3">
    <source>
        <dbReference type="EMBL" id="EJK55118.1"/>
    </source>
</evidence>
<dbReference type="PROSITE" id="PS50076">
    <property type="entry name" value="DNAJ_2"/>
    <property type="match status" value="1"/>
</dbReference>
<dbReference type="InterPro" id="IPR050817">
    <property type="entry name" value="DjlA_DnaK_co-chaperone"/>
</dbReference>
<feature type="compositionally biased region" description="Basic and acidic residues" evidence="1">
    <location>
        <begin position="710"/>
        <end position="723"/>
    </location>
</feature>
<dbReference type="OrthoDB" id="442087at2759"/>
<feature type="compositionally biased region" description="Basic and acidic residues" evidence="1">
    <location>
        <begin position="790"/>
        <end position="808"/>
    </location>
</feature>
<feature type="domain" description="J" evidence="2">
    <location>
        <begin position="753"/>
        <end position="815"/>
    </location>
</feature>
<dbReference type="EMBL" id="AGNL01034702">
    <property type="protein sequence ID" value="EJK55118.1"/>
    <property type="molecule type" value="Genomic_DNA"/>
</dbReference>
<feature type="region of interest" description="Disordered" evidence="1">
    <location>
        <begin position="695"/>
        <end position="815"/>
    </location>
</feature>
<dbReference type="PANTHER" id="PTHR24074">
    <property type="entry name" value="CO-CHAPERONE PROTEIN DJLA"/>
    <property type="match status" value="1"/>
</dbReference>
<comment type="caution">
    <text evidence="3">The sequence shown here is derived from an EMBL/GenBank/DDBJ whole genome shotgun (WGS) entry which is preliminary data.</text>
</comment>